<dbReference type="AlphaFoldDB" id="A0A6A7K940"/>
<gene>
    <name evidence="1" type="ORF">GC105_09120</name>
</gene>
<dbReference type="RefSeq" id="WP_152803934.1">
    <property type="nucleotide sequence ID" value="NZ_WHNX01000012.1"/>
</dbReference>
<organism evidence="1 2">
    <name type="scientific">Alkalibaculum sporogenes</name>
    <dbReference type="NCBI Taxonomy" id="2655001"/>
    <lineage>
        <taxon>Bacteria</taxon>
        <taxon>Bacillati</taxon>
        <taxon>Bacillota</taxon>
        <taxon>Clostridia</taxon>
        <taxon>Eubacteriales</taxon>
        <taxon>Eubacteriaceae</taxon>
        <taxon>Alkalibaculum</taxon>
    </lineage>
</organism>
<reference evidence="1 2" key="1">
    <citation type="submission" date="2019-10" db="EMBL/GenBank/DDBJ databases">
        <title>Alkalibaculum tamaniensis sp.nov., a new alkaliphilic acetogen, isolated on methoxylated aromatics from a mud volcano.</title>
        <authorList>
            <person name="Khomyakova M.A."/>
            <person name="Merkel A.Y."/>
            <person name="Bonch-Osmolovskaya E.A."/>
            <person name="Slobodkin A.I."/>
        </authorList>
    </citation>
    <scope>NUCLEOTIDE SEQUENCE [LARGE SCALE GENOMIC DNA]</scope>
    <source>
        <strain evidence="1 2">M08DMB</strain>
    </source>
</reference>
<evidence type="ECO:0000313" key="2">
    <source>
        <dbReference type="Proteomes" id="UP000440004"/>
    </source>
</evidence>
<accession>A0A6A7K940</accession>
<sequence>MLDGYLNQTVDFSARTGTDDRGQPIYSEVLSIPCRYQSKIQNIVTSTGQMLQAQHVYYTKDAIQEGDKLNGLVVMAVADWVDLFGEKIGYKAVM</sequence>
<protein>
    <submittedName>
        <fullName evidence="1">Uncharacterized protein</fullName>
    </submittedName>
</protein>
<dbReference type="Proteomes" id="UP000440004">
    <property type="component" value="Unassembled WGS sequence"/>
</dbReference>
<proteinExistence type="predicted"/>
<name>A0A6A7K940_9FIRM</name>
<evidence type="ECO:0000313" key="1">
    <source>
        <dbReference type="EMBL" id="MPW25950.1"/>
    </source>
</evidence>
<dbReference type="EMBL" id="WHNX01000012">
    <property type="protein sequence ID" value="MPW25950.1"/>
    <property type="molecule type" value="Genomic_DNA"/>
</dbReference>
<keyword evidence="2" id="KW-1185">Reference proteome</keyword>
<comment type="caution">
    <text evidence="1">The sequence shown here is derived from an EMBL/GenBank/DDBJ whole genome shotgun (WGS) entry which is preliminary data.</text>
</comment>